<protein>
    <submittedName>
        <fullName evidence="6">ABC transporter substrate-binding protein</fullName>
    </submittedName>
</protein>
<keyword evidence="7" id="KW-1185">Reference proteome</keyword>
<dbReference type="Proteomes" id="UP000537131">
    <property type="component" value="Unassembled WGS sequence"/>
</dbReference>
<reference evidence="6 7" key="2">
    <citation type="submission" date="2020-06" db="EMBL/GenBank/DDBJ databases">
        <title>Complete Genome Sequence of Clostridium muelleri sp. nov. P21T, an Acid-Alcohol Producing Acetogen Isolated from Old Hay.</title>
        <authorList>
            <person name="Duncan K.E."/>
            <person name="Tanner R.S."/>
        </authorList>
    </citation>
    <scope>NUCLEOTIDE SEQUENCE [LARGE SCALE GENOMIC DNA]</scope>
    <source>
        <strain evidence="6 7">P21</strain>
    </source>
</reference>
<feature type="coiled-coil region" evidence="5">
    <location>
        <begin position="406"/>
        <end position="437"/>
    </location>
</feature>
<accession>A0A7Y0EMK5</accession>
<comment type="caution">
    <text evidence="6">The sequence shown here is derived from an EMBL/GenBank/DDBJ whole genome shotgun (WGS) entry which is preliminary data.</text>
</comment>
<dbReference type="Pfam" id="PF13416">
    <property type="entry name" value="SBP_bac_8"/>
    <property type="match status" value="1"/>
</dbReference>
<dbReference type="PROSITE" id="PS51257">
    <property type="entry name" value="PROKAR_LIPOPROTEIN"/>
    <property type="match status" value="1"/>
</dbReference>
<dbReference type="CDD" id="cd14748">
    <property type="entry name" value="PBP2_UgpB"/>
    <property type="match status" value="1"/>
</dbReference>
<name>A0A7Y0EMK5_9CLOT</name>
<dbReference type="AlphaFoldDB" id="A0A7Y0EMK5"/>
<keyword evidence="4" id="KW-0732">Signal</keyword>
<dbReference type="Gene3D" id="3.40.190.10">
    <property type="entry name" value="Periplasmic binding protein-like II"/>
    <property type="match status" value="1"/>
</dbReference>
<evidence type="ECO:0000256" key="5">
    <source>
        <dbReference type="SAM" id="Coils"/>
    </source>
</evidence>
<evidence type="ECO:0000256" key="2">
    <source>
        <dbReference type="ARBA" id="ARBA00008520"/>
    </source>
</evidence>
<reference evidence="6 7" key="1">
    <citation type="submission" date="2020-04" db="EMBL/GenBank/DDBJ databases">
        <authorList>
            <person name="Doyle D.A."/>
        </authorList>
    </citation>
    <scope>NUCLEOTIDE SEQUENCE [LARGE SCALE GENOMIC DNA]</scope>
    <source>
        <strain evidence="6 7">P21</strain>
    </source>
</reference>
<evidence type="ECO:0000313" key="6">
    <source>
        <dbReference type="EMBL" id="NMM65200.1"/>
    </source>
</evidence>
<dbReference type="RefSeq" id="WP_169299786.1">
    <property type="nucleotide sequence ID" value="NZ_JABBNI010000063.1"/>
</dbReference>
<dbReference type="InterPro" id="IPR006059">
    <property type="entry name" value="SBP"/>
</dbReference>
<comment type="subcellular location">
    <subcellularLocation>
        <location evidence="1">Cell envelope</location>
    </subcellularLocation>
</comment>
<dbReference type="SUPFAM" id="SSF53850">
    <property type="entry name" value="Periplasmic binding protein-like II"/>
    <property type="match status" value="1"/>
</dbReference>
<gene>
    <name evidence="6" type="ORF">HBE96_21695</name>
</gene>
<dbReference type="GO" id="GO:0030313">
    <property type="term" value="C:cell envelope"/>
    <property type="evidence" value="ECO:0007669"/>
    <property type="project" value="UniProtKB-SubCell"/>
</dbReference>
<keyword evidence="5" id="KW-0175">Coiled coil</keyword>
<dbReference type="PANTHER" id="PTHR43649:SF31">
    <property type="entry name" value="SN-GLYCEROL-3-PHOSPHATE-BINDING PERIPLASMIC PROTEIN UGPB"/>
    <property type="match status" value="1"/>
</dbReference>
<dbReference type="PANTHER" id="PTHR43649">
    <property type="entry name" value="ARABINOSE-BINDING PROTEIN-RELATED"/>
    <property type="match status" value="1"/>
</dbReference>
<organism evidence="6 7">
    <name type="scientific">Clostridium muellerianum</name>
    <dbReference type="NCBI Taxonomy" id="2716538"/>
    <lineage>
        <taxon>Bacteria</taxon>
        <taxon>Bacillati</taxon>
        <taxon>Bacillota</taxon>
        <taxon>Clostridia</taxon>
        <taxon>Eubacteriales</taxon>
        <taxon>Clostridiaceae</taxon>
        <taxon>Clostridium</taxon>
    </lineage>
</organism>
<dbReference type="InterPro" id="IPR050490">
    <property type="entry name" value="Bact_solute-bd_prot1"/>
</dbReference>
<evidence type="ECO:0000256" key="1">
    <source>
        <dbReference type="ARBA" id="ARBA00004196"/>
    </source>
</evidence>
<proteinExistence type="inferred from homology"/>
<evidence type="ECO:0000313" key="7">
    <source>
        <dbReference type="Proteomes" id="UP000537131"/>
    </source>
</evidence>
<evidence type="ECO:0000256" key="3">
    <source>
        <dbReference type="ARBA" id="ARBA00022448"/>
    </source>
</evidence>
<comment type="similarity">
    <text evidence="2">Belongs to the bacterial solute-binding protein 1 family.</text>
</comment>
<sequence>MKKILKRFLLLILAVITITSTFVGCGKKQEVKVSNGPVEIEFWYGLGGKLGQNVEGIIKQFNASQSKYKVKGVAQGSYTETFQALQAAVAAKKEPALVLLEAPQVAQLAQRNLLAPLDKYISEDKDFNKDDLIDSFVKQGVIKEKTYSLPAYGTTQVLYYRKDMFEKNGISPDALNTWEGLSEAAKKMAVKNGNETTVYGWEPMWGKDNLVDAVYSNGGKVLSDDGKTVLIDSPEWVNTWESFRKWIHDDKTMRIHSGGQGWEYWYATIDDVVKGSAAGYIGSSGDQGDLDFTKLAAHEQPAWNGHEAKPVAEAKSFSIPSMVSSEQQKAAFEFIKFFTSAKITSEWSMKTGYIAVRKSAIEEPNFKAYLQAHPQALVPMKQAQHSSSAFADPTNGKIIDALKKAADKVEIENVSVADALKAAKEEAQKALDSVQSK</sequence>
<evidence type="ECO:0000256" key="4">
    <source>
        <dbReference type="ARBA" id="ARBA00022729"/>
    </source>
</evidence>
<dbReference type="EMBL" id="JABBNI010000063">
    <property type="protein sequence ID" value="NMM65200.1"/>
    <property type="molecule type" value="Genomic_DNA"/>
</dbReference>
<keyword evidence="3" id="KW-0813">Transport</keyword>